<proteinExistence type="predicted"/>
<protein>
    <submittedName>
        <fullName evidence="1">Uncharacterized protein</fullName>
    </submittedName>
</protein>
<comment type="caution">
    <text evidence="1">The sequence shown here is derived from an EMBL/GenBank/DDBJ whole genome shotgun (WGS) entry which is preliminary data.</text>
</comment>
<sequence>MQKSIPSCFCSGFIRGSLHNDSVDVPVEDVLLVVPALGKSLNTSGLVSGILKFVSGPKWKALVGCILQAKNTTTCEEVAVEKCYIHDGKSFMLFSNHLSYRLRISWFNVG</sequence>
<evidence type="ECO:0000313" key="2">
    <source>
        <dbReference type="Proteomes" id="UP000708208"/>
    </source>
</evidence>
<keyword evidence="2" id="KW-1185">Reference proteome</keyword>
<gene>
    <name evidence="1" type="ORF">AFUS01_LOCUS4839</name>
</gene>
<dbReference type="AlphaFoldDB" id="A0A8J2JAM1"/>
<dbReference type="EMBL" id="CAJVCH010030496">
    <property type="protein sequence ID" value="CAG7709735.1"/>
    <property type="molecule type" value="Genomic_DNA"/>
</dbReference>
<accession>A0A8J2JAM1</accession>
<reference evidence="1" key="1">
    <citation type="submission" date="2021-06" db="EMBL/GenBank/DDBJ databases">
        <authorList>
            <person name="Hodson N. C."/>
            <person name="Mongue J. A."/>
            <person name="Jaron S. K."/>
        </authorList>
    </citation>
    <scope>NUCLEOTIDE SEQUENCE</scope>
</reference>
<organism evidence="1 2">
    <name type="scientific">Allacma fusca</name>
    <dbReference type="NCBI Taxonomy" id="39272"/>
    <lineage>
        <taxon>Eukaryota</taxon>
        <taxon>Metazoa</taxon>
        <taxon>Ecdysozoa</taxon>
        <taxon>Arthropoda</taxon>
        <taxon>Hexapoda</taxon>
        <taxon>Collembola</taxon>
        <taxon>Symphypleona</taxon>
        <taxon>Sminthuridae</taxon>
        <taxon>Allacma</taxon>
    </lineage>
</organism>
<name>A0A8J2JAM1_9HEXA</name>
<dbReference type="Proteomes" id="UP000708208">
    <property type="component" value="Unassembled WGS sequence"/>
</dbReference>
<evidence type="ECO:0000313" key="1">
    <source>
        <dbReference type="EMBL" id="CAG7709735.1"/>
    </source>
</evidence>